<dbReference type="Pfam" id="PF14748">
    <property type="entry name" value="P5CR_dimer"/>
    <property type="match status" value="1"/>
</dbReference>
<name>A0A151AK90_9CLOT</name>
<evidence type="ECO:0000256" key="9">
    <source>
        <dbReference type="HAMAP-Rule" id="MF_01925"/>
    </source>
</evidence>
<dbReference type="SUPFAM" id="SSF48179">
    <property type="entry name" value="6-phosphogluconate dehydrogenase C-terminal domain-like"/>
    <property type="match status" value="1"/>
</dbReference>
<dbReference type="PROSITE" id="PS00521">
    <property type="entry name" value="P5CR"/>
    <property type="match status" value="1"/>
</dbReference>
<dbReference type="Proteomes" id="UP000075374">
    <property type="component" value="Unassembled WGS sequence"/>
</dbReference>
<feature type="domain" description="Pyrroline-5-carboxylate reductase dimerisation" evidence="14">
    <location>
        <begin position="162"/>
        <end position="266"/>
    </location>
</feature>
<dbReference type="GO" id="GO:0004735">
    <property type="term" value="F:pyrroline-5-carboxylate reductase activity"/>
    <property type="evidence" value="ECO:0007669"/>
    <property type="project" value="UniProtKB-UniRule"/>
</dbReference>
<dbReference type="PANTHER" id="PTHR11645">
    <property type="entry name" value="PYRROLINE-5-CARBOXYLATE REDUCTASE"/>
    <property type="match status" value="1"/>
</dbReference>
<dbReference type="GO" id="GO:0055129">
    <property type="term" value="P:L-proline biosynthetic process"/>
    <property type="evidence" value="ECO:0007669"/>
    <property type="project" value="UniProtKB-UniRule"/>
</dbReference>
<evidence type="ECO:0000256" key="11">
    <source>
        <dbReference type="PIRSR" id="PIRSR000193-1"/>
    </source>
</evidence>
<comment type="similarity">
    <text evidence="2 9 12">Belongs to the pyrroline-5-carboxylate reductase family.</text>
</comment>
<feature type="binding site" evidence="11">
    <location>
        <position position="57"/>
    </location>
    <ligand>
        <name>NADPH</name>
        <dbReference type="ChEBI" id="CHEBI:57783"/>
    </ligand>
</feature>
<evidence type="ECO:0000313" key="16">
    <source>
        <dbReference type="Proteomes" id="UP000075374"/>
    </source>
</evidence>
<comment type="function">
    <text evidence="8 9">Catalyzes the reduction of 1-pyrroline-5-carboxylate (PCA) to L-proline.</text>
</comment>
<dbReference type="NCBIfam" id="TIGR00112">
    <property type="entry name" value="proC"/>
    <property type="match status" value="1"/>
</dbReference>
<evidence type="ECO:0000256" key="1">
    <source>
        <dbReference type="ARBA" id="ARBA00004496"/>
    </source>
</evidence>
<protein>
    <recommendedName>
        <fullName evidence="9 10">Pyrroline-5-carboxylate reductase</fullName>
        <shortName evidence="9">P5C reductase</shortName>
        <shortName evidence="9">P5CR</shortName>
        <ecNumber evidence="9 10">1.5.1.2</ecNumber>
    </recommendedName>
    <alternativeName>
        <fullName evidence="9">PCA reductase</fullName>
    </alternativeName>
</protein>
<dbReference type="EMBL" id="LTBB01000014">
    <property type="protein sequence ID" value="KYH28069.1"/>
    <property type="molecule type" value="Genomic_DNA"/>
</dbReference>
<comment type="subcellular location">
    <subcellularLocation>
        <location evidence="1 9">Cytoplasm</location>
    </subcellularLocation>
</comment>
<dbReference type="Pfam" id="PF03807">
    <property type="entry name" value="F420_oxidored"/>
    <property type="match status" value="1"/>
</dbReference>
<evidence type="ECO:0000259" key="14">
    <source>
        <dbReference type="Pfam" id="PF14748"/>
    </source>
</evidence>
<keyword evidence="6 9" id="KW-0521">NADP</keyword>
<dbReference type="InterPro" id="IPR008927">
    <property type="entry name" value="6-PGluconate_DH-like_C_sf"/>
</dbReference>
<dbReference type="EC" id="1.5.1.2" evidence="9 10"/>
<dbReference type="HAMAP" id="MF_01925">
    <property type="entry name" value="P5C_reductase"/>
    <property type="match status" value="1"/>
</dbReference>
<comment type="pathway">
    <text evidence="9 12">Amino-acid biosynthesis; L-proline biosynthesis; L-proline from L-glutamate 5-semialdehyde: step 1/1.</text>
</comment>
<dbReference type="RefSeq" id="WP_061859131.1">
    <property type="nucleotide sequence ID" value="NZ_LTBB01000014.1"/>
</dbReference>
<dbReference type="PATRIC" id="fig|1121305.3.peg.2342"/>
<dbReference type="UniPathway" id="UPA00098">
    <property type="reaction ID" value="UER00361"/>
</dbReference>
<organism evidence="15 16">
    <name type="scientific">Clostridium colicanis DSM 13634</name>
    <dbReference type="NCBI Taxonomy" id="1121305"/>
    <lineage>
        <taxon>Bacteria</taxon>
        <taxon>Bacillati</taxon>
        <taxon>Bacillota</taxon>
        <taxon>Clostridia</taxon>
        <taxon>Eubacteriales</taxon>
        <taxon>Clostridiaceae</taxon>
        <taxon>Clostridium</taxon>
    </lineage>
</organism>
<proteinExistence type="inferred from homology"/>
<keyword evidence="16" id="KW-1185">Reference proteome</keyword>
<keyword evidence="5 9" id="KW-0641">Proline biosynthesis</keyword>
<dbReference type="Gene3D" id="1.10.3730.10">
    <property type="entry name" value="ProC C-terminal domain-like"/>
    <property type="match status" value="1"/>
</dbReference>
<dbReference type="InterPro" id="IPR053790">
    <property type="entry name" value="P5CR-like_CS"/>
</dbReference>
<evidence type="ECO:0000259" key="13">
    <source>
        <dbReference type="Pfam" id="PF03807"/>
    </source>
</evidence>
<evidence type="ECO:0000256" key="12">
    <source>
        <dbReference type="RuleBase" id="RU003903"/>
    </source>
</evidence>
<dbReference type="PIRSF" id="PIRSF000193">
    <property type="entry name" value="Pyrrol-5-carb_rd"/>
    <property type="match status" value="1"/>
</dbReference>
<dbReference type="InterPro" id="IPR028939">
    <property type="entry name" value="P5C_Rdtase_cat_N"/>
</dbReference>
<evidence type="ECO:0000256" key="7">
    <source>
        <dbReference type="ARBA" id="ARBA00023002"/>
    </source>
</evidence>
<feature type="domain" description="Pyrroline-5-carboxylate reductase catalytic N-terminal" evidence="13">
    <location>
        <begin position="5"/>
        <end position="99"/>
    </location>
</feature>
<dbReference type="AlphaFoldDB" id="A0A151AK90"/>
<keyword evidence="3 9" id="KW-0963">Cytoplasm</keyword>
<evidence type="ECO:0000256" key="5">
    <source>
        <dbReference type="ARBA" id="ARBA00022650"/>
    </source>
</evidence>
<evidence type="ECO:0000256" key="3">
    <source>
        <dbReference type="ARBA" id="ARBA00022490"/>
    </source>
</evidence>
<evidence type="ECO:0000313" key="15">
    <source>
        <dbReference type="EMBL" id="KYH28069.1"/>
    </source>
</evidence>
<comment type="catalytic activity">
    <reaction evidence="9 12">
        <text>L-proline + NADP(+) = (S)-1-pyrroline-5-carboxylate + NADPH + 2 H(+)</text>
        <dbReference type="Rhea" id="RHEA:14109"/>
        <dbReference type="ChEBI" id="CHEBI:15378"/>
        <dbReference type="ChEBI" id="CHEBI:17388"/>
        <dbReference type="ChEBI" id="CHEBI:57783"/>
        <dbReference type="ChEBI" id="CHEBI:58349"/>
        <dbReference type="ChEBI" id="CHEBI:60039"/>
        <dbReference type="EC" id="1.5.1.2"/>
    </reaction>
</comment>
<dbReference type="SUPFAM" id="SSF51735">
    <property type="entry name" value="NAD(P)-binding Rossmann-fold domains"/>
    <property type="match status" value="1"/>
</dbReference>
<dbReference type="GO" id="GO:0005737">
    <property type="term" value="C:cytoplasm"/>
    <property type="evidence" value="ECO:0007669"/>
    <property type="project" value="UniProtKB-SubCell"/>
</dbReference>
<sequence length="268" mass="29098">MNKSIGFIGCGNMASAIIKGIVKSELIGSEKIIASDPSGEKLNKIKEETGILTTNNNLEVAKFSKILFLSVKPNKYKDVIYEIKDSISDDAVIVTIAAGISIKKIEEYFGKDIKVVRTMPNTPALVSEGMSVLCPNELVTKDEMEEVKNIFKCFSKIEVMEEPYIDIVTSLTGSSPAYVYMFIEALADGAVLMGLPRAKAYKMAAQAVYGSAKMVLETGKHPGELKDEVCSPGGTTIEAVYSLEKDGLRGAVIEAMKKCTEKAKKMNN</sequence>
<evidence type="ECO:0000256" key="2">
    <source>
        <dbReference type="ARBA" id="ARBA00005525"/>
    </source>
</evidence>
<dbReference type="InterPro" id="IPR036291">
    <property type="entry name" value="NAD(P)-bd_dom_sf"/>
</dbReference>
<gene>
    <name evidence="9 15" type="primary">proC</name>
    <name evidence="15" type="ORF">CLCOL_23400</name>
</gene>
<dbReference type="Gene3D" id="3.40.50.720">
    <property type="entry name" value="NAD(P)-binding Rossmann-like Domain"/>
    <property type="match status" value="1"/>
</dbReference>
<dbReference type="FunFam" id="1.10.3730.10:FF:000001">
    <property type="entry name" value="Pyrroline-5-carboxylate reductase"/>
    <property type="match status" value="1"/>
</dbReference>
<dbReference type="FunFam" id="3.40.50.720:FF:000190">
    <property type="entry name" value="Pyrroline-5-carboxylate reductase"/>
    <property type="match status" value="1"/>
</dbReference>
<dbReference type="InterPro" id="IPR000304">
    <property type="entry name" value="Pyrroline-COOH_reductase"/>
</dbReference>
<evidence type="ECO:0000256" key="6">
    <source>
        <dbReference type="ARBA" id="ARBA00022857"/>
    </source>
</evidence>
<comment type="catalytic activity">
    <reaction evidence="9">
        <text>L-proline + NAD(+) = (S)-1-pyrroline-5-carboxylate + NADH + 2 H(+)</text>
        <dbReference type="Rhea" id="RHEA:14105"/>
        <dbReference type="ChEBI" id="CHEBI:15378"/>
        <dbReference type="ChEBI" id="CHEBI:17388"/>
        <dbReference type="ChEBI" id="CHEBI:57540"/>
        <dbReference type="ChEBI" id="CHEBI:57945"/>
        <dbReference type="ChEBI" id="CHEBI:60039"/>
        <dbReference type="EC" id="1.5.1.2"/>
    </reaction>
</comment>
<keyword evidence="7 9" id="KW-0560">Oxidoreductase</keyword>
<accession>A0A151AK90</accession>
<dbReference type="PANTHER" id="PTHR11645:SF0">
    <property type="entry name" value="PYRROLINE-5-CARBOXYLATE REDUCTASE 3"/>
    <property type="match status" value="1"/>
</dbReference>
<reference evidence="15 16" key="1">
    <citation type="submission" date="2016-02" db="EMBL/GenBank/DDBJ databases">
        <title>Genome sequence of Clostridium colicanis DSM 13634.</title>
        <authorList>
            <person name="Poehlein A."/>
            <person name="Daniel R."/>
        </authorList>
    </citation>
    <scope>NUCLEOTIDE SEQUENCE [LARGE SCALE GENOMIC DNA]</scope>
    <source>
        <strain evidence="15 16">DSM 13634</strain>
    </source>
</reference>
<feature type="binding site" evidence="11">
    <location>
        <begin position="8"/>
        <end position="13"/>
    </location>
    <ligand>
        <name>NADP(+)</name>
        <dbReference type="ChEBI" id="CHEBI:58349"/>
    </ligand>
</feature>
<comment type="caution">
    <text evidence="15">The sequence shown here is derived from an EMBL/GenBank/DDBJ whole genome shotgun (WGS) entry which is preliminary data.</text>
</comment>
<dbReference type="STRING" id="1121305.CLCOL_23400"/>
<keyword evidence="4 9" id="KW-0028">Amino-acid biosynthesis</keyword>
<evidence type="ECO:0000256" key="10">
    <source>
        <dbReference type="NCBIfam" id="TIGR00112"/>
    </source>
</evidence>
<dbReference type="InterPro" id="IPR029036">
    <property type="entry name" value="P5CR_dimer"/>
</dbReference>
<evidence type="ECO:0000256" key="8">
    <source>
        <dbReference type="ARBA" id="ARBA00058118"/>
    </source>
</evidence>
<evidence type="ECO:0000256" key="4">
    <source>
        <dbReference type="ARBA" id="ARBA00022605"/>
    </source>
</evidence>